<accession>A0A5R9FWV3</accession>
<evidence type="ECO:0000256" key="1">
    <source>
        <dbReference type="SAM" id="SignalP"/>
    </source>
</evidence>
<dbReference type="AlphaFoldDB" id="A0A5R9FWV3"/>
<proteinExistence type="predicted"/>
<dbReference type="Proteomes" id="UP000305906">
    <property type="component" value="Unassembled WGS sequence"/>
</dbReference>
<comment type="caution">
    <text evidence="2">The sequence shown here is derived from an EMBL/GenBank/DDBJ whole genome shotgun (WGS) entry which is preliminary data.</text>
</comment>
<evidence type="ECO:0008006" key="4">
    <source>
        <dbReference type="Google" id="ProtNLM"/>
    </source>
</evidence>
<evidence type="ECO:0000313" key="3">
    <source>
        <dbReference type="Proteomes" id="UP000305906"/>
    </source>
</evidence>
<keyword evidence="1" id="KW-0732">Signal</keyword>
<sequence>MRRTAVLAFTLLVTALAAPPAHAGETVCNQDGVASLCATAEPVMDVTGINYDVGQLDGPGSYQIHYVDLNNGFTSTPQNIGPLFNGQHLFGSMFGELEHCFQVILTSAAGTDLQVGPVCP</sequence>
<keyword evidence="3" id="KW-1185">Reference proteome</keyword>
<gene>
    <name evidence="2" type="ORF">FE633_08840</name>
</gene>
<protein>
    <recommendedName>
        <fullName evidence="4">Secreted protein</fullName>
    </recommendedName>
</protein>
<name>A0A5R9FWV3_9ACTN</name>
<evidence type="ECO:0000313" key="2">
    <source>
        <dbReference type="EMBL" id="TLS46420.1"/>
    </source>
</evidence>
<dbReference type="EMBL" id="VBZC01000008">
    <property type="protein sequence ID" value="TLS46420.1"/>
    <property type="molecule type" value="Genomic_DNA"/>
</dbReference>
<feature type="signal peptide" evidence="1">
    <location>
        <begin position="1"/>
        <end position="23"/>
    </location>
</feature>
<feature type="chain" id="PRO_5024445389" description="Secreted protein" evidence="1">
    <location>
        <begin position="24"/>
        <end position="120"/>
    </location>
</feature>
<organism evidence="2 3">
    <name type="scientific">Streptomyces montanus</name>
    <dbReference type="NCBI Taxonomy" id="2580423"/>
    <lineage>
        <taxon>Bacteria</taxon>
        <taxon>Bacillati</taxon>
        <taxon>Actinomycetota</taxon>
        <taxon>Actinomycetes</taxon>
        <taxon>Kitasatosporales</taxon>
        <taxon>Streptomycetaceae</taxon>
        <taxon>Streptomyces</taxon>
    </lineage>
</organism>
<dbReference type="RefSeq" id="WP_138044551.1">
    <property type="nucleotide sequence ID" value="NZ_VBZC01000008.1"/>
</dbReference>
<reference evidence="2 3" key="1">
    <citation type="submission" date="2019-05" db="EMBL/GenBank/DDBJ databases">
        <title>Streptomyces sp. NEAU-C151, a novel actinomycete isolated from soil.</title>
        <authorList>
            <person name="Han L."/>
            <person name="Jiang H."/>
        </authorList>
    </citation>
    <scope>NUCLEOTIDE SEQUENCE [LARGE SCALE GENOMIC DNA]</scope>
    <source>
        <strain evidence="2 3">NEAU-C151</strain>
    </source>
</reference>